<dbReference type="Gene3D" id="3.40.50.150">
    <property type="entry name" value="Vaccinia Virus protein VP39"/>
    <property type="match status" value="1"/>
</dbReference>
<keyword evidence="1 4" id="KW-0489">Methyltransferase</keyword>
<dbReference type="SUPFAM" id="SSF53335">
    <property type="entry name" value="S-adenosyl-L-methionine-dependent methyltransferases"/>
    <property type="match status" value="1"/>
</dbReference>
<gene>
    <name evidence="4" type="ordered locus">Runsl_1218</name>
</gene>
<dbReference type="PANTHER" id="PTHR30481">
    <property type="entry name" value="DNA ADENINE METHYLASE"/>
    <property type="match status" value="1"/>
</dbReference>
<evidence type="ECO:0000256" key="1">
    <source>
        <dbReference type="ARBA" id="ARBA00022603"/>
    </source>
</evidence>
<organism evidence="4 5">
    <name type="scientific">Runella slithyformis (strain ATCC 29530 / DSM 19594 / LMG 11500 / NCIMB 11436 / LSU 4)</name>
    <dbReference type="NCBI Taxonomy" id="761193"/>
    <lineage>
        <taxon>Bacteria</taxon>
        <taxon>Pseudomonadati</taxon>
        <taxon>Bacteroidota</taxon>
        <taxon>Cytophagia</taxon>
        <taxon>Cytophagales</taxon>
        <taxon>Spirosomataceae</taxon>
        <taxon>Runella</taxon>
    </lineage>
</organism>
<evidence type="ECO:0000256" key="3">
    <source>
        <dbReference type="ARBA" id="ARBA00022691"/>
    </source>
</evidence>
<dbReference type="AlphaFoldDB" id="A0A7U3ZI59"/>
<reference evidence="4 5" key="2">
    <citation type="journal article" date="2012" name="Stand. Genomic Sci.">
        <title>Complete genome sequence of the aquatic bacterium Runella slithyformis type strain (LSU 4(T)).</title>
        <authorList>
            <person name="Copeland A."/>
            <person name="Zhang X."/>
            <person name="Misra M."/>
            <person name="Lapidus A."/>
            <person name="Nolan M."/>
            <person name="Lucas S."/>
            <person name="Deshpande S."/>
            <person name="Cheng J.F."/>
            <person name="Tapia R."/>
            <person name="Goodwin L.A."/>
            <person name="Pitluck S."/>
            <person name="Liolios K."/>
            <person name="Pagani I."/>
            <person name="Ivanova N."/>
            <person name="Mikhailova N."/>
            <person name="Pati A."/>
            <person name="Chen A."/>
            <person name="Palaniappan K."/>
            <person name="Land M."/>
            <person name="Hauser L."/>
            <person name="Pan C."/>
            <person name="Jeffries C.D."/>
            <person name="Detter J.C."/>
            <person name="Brambilla E.M."/>
            <person name="Rohde M."/>
            <person name="Djao O.D."/>
            <person name="Goker M."/>
            <person name="Sikorski J."/>
            <person name="Tindall B.J."/>
            <person name="Woyke T."/>
            <person name="Bristow J."/>
            <person name="Eisen J.A."/>
            <person name="Markowitz V."/>
            <person name="Hugenholtz P."/>
            <person name="Kyrpides N.C."/>
            <person name="Klenk H.P."/>
            <person name="Mavromatis K."/>
        </authorList>
    </citation>
    <scope>NUCLEOTIDE SEQUENCE [LARGE SCALE GENOMIC DNA]</scope>
    <source>
        <strain evidence="5">ATCC 29530 / DSM 19594 / LMG 11500 / NCIMB 11436 / LSU 4</strain>
    </source>
</reference>
<evidence type="ECO:0000313" key="4">
    <source>
        <dbReference type="EMBL" id="AEI47646.1"/>
    </source>
</evidence>
<name>A0A7U3ZI59_RUNSL</name>
<dbReference type="GO" id="GO:1904047">
    <property type="term" value="F:S-adenosyl-L-methionine binding"/>
    <property type="evidence" value="ECO:0007669"/>
    <property type="project" value="TreeGrafter"/>
</dbReference>
<sequence length="267" mass="30937">MVEVKPYKTYFGGKEATGVFQAIINQIPPHSTYAELFVGNGSIFRNKKKADFNILCDKSEKVVAEWEKQGIQKIDLESWDFLTAPSDFIVNECAIEVLGTSLNHDWITTMDFKDVFIYLDPPYPFTVRKQQKNVYDHELTAQDHNALLEVISSYKNAKIMISSYPNELYDEVLKDWRKVDFQGQTRQGKVTERIYMNYPEPTELHDYRYYGLNFRDRWRIKKSIKNIVGKFNRLPALERNAVLAAVISEVNPSMNVKKVVAQATSSK</sequence>
<dbReference type="InterPro" id="IPR029063">
    <property type="entry name" value="SAM-dependent_MTases_sf"/>
</dbReference>
<dbReference type="GO" id="GO:0006298">
    <property type="term" value="P:mismatch repair"/>
    <property type="evidence" value="ECO:0007669"/>
    <property type="project" value="TreeGrafter"/>
</dbReference>
<dbReference type="PANTHER" id="PTHR30481:SF4">
    <property type="entry name" value="SITE-SPECIFIC DNA-METHYLTRANSFERASE (ADENINE-SPECIFIC)"/>
    <property type="match status" value="1"/>
</dbReference>
<protein>
    <submittedName>
        <fullName evidence="4">Phage DNA methylase</fullName>
    </submittedName>
</protein>
<proteinExistence type="predicted"/>
<keyword evidence="5" id="KW-1185">Reference proteome</keyword>
<dbReference type="InterPro" id="IPR012327">
    <property type="entry name" value="MeTrfase_D12"/>
</dbReference>
<dbReference type="EMBL" id="CP002859">
    <property type="protein sequence ID" value="AEI47646.1"/>
    <property type="molecule type" value="Genomic_DNA"/>
</dbReference>
<dbReference type="REBASE" id="37527">
    <property type="entry name" value="M1.Rsl19594ORF1218P"/>
</dbReference>
<evidence type="ECO:0000313" key="5">
    <source>
        <dbReference type="Proteomes" id="UP000000493"/>
    </source>
</evidence>
<dbReference type="Pfam" id="PF02086">
    <property type="entry name" value="MethyltransfD12"/>
    <property type="match status" value="1"/>
</dbReference>
<keyword evidence="3" id="KW-0949">S-adenosyl-L-methionine</keyword>
<dbReference type="GO" id="GO:0009307">
    <property type="term" value="P:DNA restriction-modification system"/>
    <property type="evidence" value="ECO:0007669"/>
    <property type="project" value="InterPro"/>
</dbReference>
<evidence type="ECO:0000256" key="2">
    <source>
        <dbReference type="ARBA" id="ARBA00022679"/>
    </source>
</evidence>
<dbReference type="GO" id="GO:0032259">
    <property type="term" value="P:methylation"/>
    <property type="evidence" value="ECO:0007669"/>
    <property type="project" value="UniProtKB-KW"/>
</dbReference>
<dbReference type="GO" id="GO:0043565">
    <property type="term" value="F:sequence-specific DNA binding"/>
    <property type="evidence" value="ECO:0007669"/>
    <property type="project" value="TreeGrafter"/>
</dbReference>
<dbReference type="Proteomes" id="UP000000493">
    <property type="component" value="Chromosome"/>
</dbReference>
<keyword evidence="2" id="KW-0808">Transferase</keyword>
<dbReference type="KEGG" id="rsi:Runsl_1218"/>
<dbReference type="RefSeq" id="WP_013926965.1">
    <property type="nucleotide sequence ID" value="NC_015703.1"/>
</dbReference>
<reference evidence="5" key="1">
    <citation type="submission" date="2011-06" db="EMBL/GenBank/DDBJ databases">
        <title>The complete genome of chromosome of Runella slithyformis DSM 19594.</title>
        <authorList>
            <consortium name="US DOE Joint Genome Institute (JGI-PGF)"/>
            <person name="Lucas S."/>
            <person name="Han J."/>
            <person name="Lapidus A."/>
            <person name="Bruce D."/>
            <person name="Goodwin L."/>
            <person name="Pitluck S."/>
            <person name="Peters L."/>
            <person name="Kyrpides N."/>
            <person name="Mavromatis K."/>
            <person name="Ivanova N."/>
            <person name="Ovchinnikova G."/>
            <person name="Zhang X."/>
            <person name="Misra M."/>
            <person name="Detter J.C."/>
            <person name="Tapia R."/>
            <person name="Han C."/>
            <person name="Land M."/>
            <person name="Hauser L."/>
            <person name="Markowitz V."/>
            <person name="Cheng J.-F."/>
            <person name="Hugenholtz P."/>
            <person name="Woyke T."/>
            <person name="Wu D."/>
            <person name="Tindall B."/>
            <person name="Faehrich R."/>
            <person name="Brambilla E."/>
            <person name="Klenk H.-P."/>
            <person name="Eisen J.A."/>
        </authorList>
    </citation>
    <scope>NUCLEOTIDE SEQUENCE [LARGE SCALE GENOMIC DNA]</scope>
    <source>
        <strain evidence="5">ATCC 29530 / DSM 19594 / LMG 11500 / NCIMB 11436 / LSU 4</strain>
    </source>
</reference>
<accession>A0A7U3ZI59</accession>
<dbReference type="GO" id="GO:0009007">
    <property type="term" value="F:site-specific DNA-methyltransferase (adenine-specific) activity"/>
    <property type="evidence" value="ECO:0007669"/>
    <property type="project" value="UniProtKB-EC"/>
</dbReference>